<dbReference type="Proteomes" id="UP000032568">
    <property type="component" value="Chromosome"/>
</dbReference>
<dbReference type="AlphaFoldDB" id="A0AAF0C3U6"/>
<protein>
    <submittedName>
        <fullName evidence="2">Uncharacterized protein</fullName>
    </submittedName>
</protein>
<evidence type="ECO:0000313" key="2">
    <source>
        <dbReference type="EMBL" id="WDE01587.1"/>
    </source>
</evidence>
<name>A0AAF0C3U6_9GAMM</name>
<proteinExistence type="predicted"/>
<keyword evidence="1" id="KW-0732">Signal</keyword>
<gene>
    <name evidence="2" type="ORF">SG35_013775</name>
</gene>
<dbReference type="KEGG" id="tact:SG35_013775"/>
<sequence>MKTSLILSTCLAVVVIGMSIPTSVAGENQKGRGNGPVIFVESQQLYFDSIVLADLPPKGRFQQLIPGENGLSTEFGPGDVGHLGGRWWLDLNDNGVMDGADKYFLCPLLGPGRITP</sequence>
<keyword evidence="3" id="KW-1185">Reference proteome</keyword>
<accession>A0AAF0C3U6</accession>
<dbReference type="EMBL" id="CP059735">
    <property type="protein sequence ID" value="WDE01587.1"/>
    <property type="molecule type" value="Genomic_DNA"/>
</dbReference>
<feature type="chain" id="PRO_5042083144" evidence="1">
    <location>
        <begin position="26"/>
        <end position="116"/>
    </location>
</feature>
<reference evidence="2 3" key="2">
    <citation type="journal article" date="2022" name="Mar. Drugs">
        <title>Bioassay-Guided Fractionation Leads to the Detection of Cholic Acid Generated by the Rare Thalassomonas sp.</title>
        <authorList>
            <person name="Pheiffer F."/>
            <person name="Schneider Y.K."/>
            <person name="Hansen E.H."/>
            <person name="Andersen J.H."/>
            <person name="Isaksson J."/>
            <person name="Busche T."/>
            <person name="R C."/>
            <person name="Kalinowski J."/>
            <person name="Zyl L.V."/>
            <person name="Trindade M."/>
        </authorList>
    </citation>
    <scope>NUCLEOTIDE SEQUENCE [LARGE SCALE GENOMIC DNA]</scope>
    <source>
        <strain evidence="2 3">A5K-106</strain>
    </source>
</reference>
<reference evidence="2 3" key="1">
    <citation type="journal article" date="2015" name="Genome Announc.">
        <title>Draft Genome Sequences of Marine Isolates of Thalassomonas viridans and Thalassomonas actiniarum.</title>
        <authorList>
            <person name="Olonade I."/>
            <person name="van Zyl L.J."/>
            <person name="Trindade M."/>
        </authorList>
    </citation>
    <scope>NUCLEOTIDE SEQUENCE [LARGE SCALE GENOMIC DNA]</scope>
    <source>
        <strain evidence="2 3">A5K-106</strain>
    </source>
</reference>
<evidence type="ECO:0000256" key="1">
    <source>
        <dbReference type="SAM" id="SignalP"/>
    </source>
</evidence>
<evidence type="ECO:0000313" key="3">
    <source>
        <dbReference type="Proteomes" id="UP000032568"/>
    </source>
</evidence>
<feature type="signal peptide" evidence="1">
    <location>
        <begin position="1"/>
        <end position="25"/>
    </location>
</feature>
<organism evidence="2 3">
    <name type="scientific">Thalassomonas actiniarum</name>
    <dbReference type="NCBI Taxonomy" id="485447"/>
    <lineage>
        <taxon>Bacteria</taxon>
        <taxon>Pseudomonadati</taxon>
        <taxon>Pseudomonadota</taxon>
        <taxon>Gammaproteobacteria</taxon>
        <taxon>Alteromonadales</taxon>
        <taxon>Colwelliaceae</taxon>
        <taxon>Thalassomonas</taxon>
    </lineage>
</organism>